<dbReference type="InterPro" id="IPR002119">
    <property type="entry name" value="Histone_H2A"/>
</dbReference>
<dbReference type="GO" id="GO:0000786">
    <property type="term" value="C:nucleosome"/>
    <property type="evidence" value="ECO:0007669"/>
    <property type="project" value="UniProtKB-KW"/>
</dbReference>
<dbReference type="SUPFAM" id="SSF47113">
    <property type="entry name" value="Histone-fold"/>
    <property type="match status" value="1"/>
</dbReference>
<evidence type="ECO:0000256" key="2">
    <source>
        <dbReference type="ARBA" id="ARBA00010691"/>
    </source>
</evidence>
<dbReference type="GO" id="GO:0003677">
    <property type="term" value="F:DNA binding"/>
    <property type="evidence" value="ECO:0007669"/>
    <property type="project" value="UniProtKB-KW"/>
</dbReference>
<dbReference type="InterPro" id="IPR009072">
    <property type="entry name" value="Histone-fold"/>
</dbReference>
<dbReference type="EMBL" id="MN739201">
    <property type="protein sequence ID" value="QHS93229.1"/>
    <property type="molecule type" value="Genomic_DNA"/>
</dbReference>
<name>A0A6C0BNP6_9ZZZZ</name>
<organism evidence="8">
    <name type="scientific">viral metagenome</name>
    <dbReference type="NCBI Taxonomy" id="1070528"/>
    <lineage>
        <taxon>unclassified sequences</taxon>
        <taxon>metagenomes</taxon>
        <taxon>organismal metagenomes</taxon>
    </lineage>
</organism>
<feature type="domain" description="Core Histone H2A/H2B/H3" evidence="6">
    <location>
        <begin position="7"/>
        <end position="84"/>
    </location>
</feature>
<sequence>MAGTSTEKKNVSRSKRAGLNFPVGRINRMMRNNRYAERIGAGAPVYMASVLEYLTAEILELAGNAAADNKKTRITPRFLNLAIRSDEELNRLLNGVQISAGGVLPHINASLLPKTKKTVEATAE</sequence>
<feature type="domain" description="Histone H2A C-terminal" evidence="7">
    <location>
        <begin position="87"/>
        <end position="118"/>
    </location>
</feature>
<dbReference type="InterPro" id="IPR032458">
    <property type="entry name" value="Histone_H2A_CS"/>
</dbReference>
<dbReference type="AlphaFoldDB" id="A0A6C0BNP6"/>
<comment type="subcellular location">
    <subcellularLocation>
        <location evidence="1">Chromosome</location>
    </subcellularLocation>
</comment>
<proteinExistence type="inferred from homology"/>
<dbReference type="PANTHER" id="PTHR23430">
    <property type="entry name" value="HISTONE H2A"/>
    <property type="match status" value="1"/>
</dbReference>
<keyword evidence="5" id="KW-0544">Nucleosome core</keyword>
<dbReference type="FunFam" id="1.10.20.10:FF:000103">
    <property type="entry name" value="Histone H2A type 1"/>
    <property type="match status" value="1"/>
</dbReference>
<dbReference type="SMART" id="SM00414">
    <property type="entry name" value="H2A"/>
    <property type="match status" value="1"/>
</dbReference>
<evidence type="ECO:0000256" key="3">
    <source>
        <dbReference type="ARBA" id="ARBA00022454"/>
    </source>
</evidence>
<dbReference type="Gene3D" id="1.10.20.10">
    <property type="entry name" value="Histone, subunit A"/>
    <property type="match status" value="1"/>
</dbReference>
<evidence type="ECO:0000259" key="7">
    <source>
        <dbReference type="Pfam" id="PF16211"/>
    </source>
</evidence>
<evidence type="ECO:0000256" key="5">
    <source>
        <dbReference type="ARBA" id="ARBA00023269"/>
    </source>
</evidence>
<dbReference type="Pfam" id="PF16211">
    <property type="entry name" value="Histone_H2A_C"/>
    <property type="match status" value="1"/>
</dbReference>
<evidence type="ECO:0000256" key="1">
    <source>
        <dbReference type="ARBA" id="ARBA00004286"/>
    </source>
</evidence>
<comment type="similarity">
    <text evidence="2">Belongs to the histone H2A family.</text>
</comment>
<accession>A0A6C0BNP6</accession>
<dbReference type="GO" id="GO:0046982">
    <property type="term" value="F:protein heterodimerization activity"/>
    <property type="evidence" value="ECO:0007669"/>
    <property type="project" value="InterPro"/>
</dbReference>
<dbReference type="PRINTS" id="PR00620">
    <property type="entry name" value="HISTONEH2A"/>
</dbReference>
<keyword evidence="4" id="KW-0238">DNA-binding</keyword>
<keyword evidence="3" id="KW-0158">Chromosome</keyword>
<protein>
    <recommendedName>
        <fullName evidence="9">Histone H2A/H2B/H3 domain-containing protein</fullName>
    </recommendedName>
</protein>
<dbReference type="CDD" id="cd00074">
    <property type="entry name" value="HFD_H2A"/>
    <property type="match status" value="1"/>
</dbReference>
<dbReference type="InterPro" id="IPR032454">
    <property type="entry name" value="Histone_H2A_C"/>
</dbReference>
<dbReference type="Pfam" id="PF00125">
    <property type="entry name" value="Histone"/>
    <property type="match status" value="1"/>
</dbReference>
<evidence type="ECO:0008006" key="9">
    <source>
        <dbReference type="Google" id="ProtNLM"/>
    </source>
</evidence>
<dbReference type="GO" id="GO:0030527">
    <property type="term" value="F:structural constituent of chromatin"/>
    <property type="evidence" value="ECO:0007669"/>
    <property type="project" value="InterPro"/>
</dbReference>
<dbReference type="InterPro" id="IPR007125">
    <property type="entry name" value="H2A/H2B/H3"/>
</dbReference>
<evidence type="ECO:0000259" key="6">
    <source>
        <dbReference type="Pfam" id="PF00125"/>
    </source>
</evidence>
<reference evidence="8" key="1">
    <citation type="journal article" date="2020" name="Nature">
        <title>Giant virus diversity and host interactions through global metagenomics.</title>
        <authorList>
            <person name="Schulz F."/>
            <person name="Roux S."/>
            <person name="Paez-Espino D."/>
            <person name="Jungbluth S."/>
            <person name="Walsh D.A."/>
            <person name="Denef V.J."/>
            <person name="McMahon K.D."/>
            <person name="Konstantinidis K.T."/>
            <person name="Eloe-Fadrosh E.A."/>
            <person name="Kyrpides N.C."/>
            <person name="Woyke T."/>
        </authorList>
    </citation>
    <scope>NUCLEOTIDE SEQUENCE</scope>
    <source>
        <strain evidence="8">GVMAG-M-3300017989-17</strain>
    </source>
</reference>
<evidence type="ECO:0000313" key="8">
    <source>
        <dbReference type="EMBL" id="QHS93229.1"/>
    </source>
</evidence>
<evidence type="ECO:0000256" key="4">
    <source>
        <dbReference type="ARBA" id="ARBA00023125"/>
    </source>
</evidence>
<dbReference type="PROSITE" id="PS00046">
    <property type="entry name" value="HISTONE_H2A"/>
    <property type="match status" value="1"/>
</dbReference>